<evidence type="ECO:0000313" key="1">
    <source>
        <dbReference type="EMBL" id="KAJ9105933.1"/>
    </source>
</evidence>
<keyword evidence="2" id="KW-1185">Reference proteome</keyword>
<protein>
    <submittedName>
        <fullName evidence="1">ATPase of 26S proteasome regulatory subunit 4</fullName>
    </submittedName>
</protein>
<comment type="caution">
    <text evidence="1">The sequence shown here is derived from an EMBL/GenBank/DDBJ whole genome shotgun (WGS) entry which is preliminary data.</text>
</comment>
<evidence type="ECO:0000313" key="2">
    <source>
        <dbReference type="Proteomes" id="UP001230649"/>
    </source>
</evidence>
<organism evidence="1 2">
    <name type="scientific">Naganishia adeliensis</name>
    <dbReference type="NCBI Taxonomy" id="92952"/>
    <lineage>
        <taxon>Eukaryota</taxon>
        <taxon>Fungi</taxon>
        <taxon>Dikarya</taxon>
        <taxon>Basidiomycota</taxon>
        <taxon>Agaricomycotina</taxon>
        <taxon>Tremellomycetes</taxon>
        <taxon>Filobasidiales</taxon>
        <taxon>Filobasidiaceae</taxon>
        <taxon>Naganishia</taxon>
    </lineage>
</organism>
<dbReference type="EMBL" id="JASBWS010000045">
    <property type="protein sequence ID" value="KAJ9105933.1"/>
    <property type="molecule type" value="Genomic_DNA"/>
</dbReference>
<accession>A0ACC2W3E9</accession>
<keyword evidence="1" id="KW-0647">Proteasome</keyword>
<proteinExistence type="predicted"/>
<dbReference type="Proteomes" id="UP001230649">
    <property type="component" value="Unassembled WGS sequence"/>
</dbReference>
<sequence length="536" mass="59569">MFVFDIAQSKACIRPRLRHHSFSIQPVAAKLRKNGKSTHLPNPSASTAKSRPHTLQGQAPSGLGGGPPGGRGNEKDKKVSPYYSKGVETTTHYADLGRHLLHLVLVYVFVIQPAPKKWEPPVPTRFGKKKKRGPDAVNKLPPVYPTMRCKLKMLKQERIKDYLILEEEFITNQTRLTSEIGAAVDDRNAEDRGKVDQLRGSPMMIGTLEEIIDDDHAIISTSGGGENYVSIMSFVDKDLLEPGCSVLLNNKSHAVIGVLADDADPMVNVMKLEKAPTESYADIGGLEQQIQEIKESVELPFTHPELYEEMGIRPPKGVILYGVPGTGKTLLAKAVANQTSATFLRIVGSELIQKYLGDGPKLVRELFRVAEENAPSIVFIDEIDAIGTKRYDSTSGGEREIQRTMLELLNQLDGFDTRGDVKVIMATNKIETLDPALIRPGRIDRKIEFPLPDTKTKRHIFKLHTSRMSLAEDVDLEELIMTKDDLSGADIKAVCTEAGLRALRERRMRVNKADFTAAKEQVLYRKNENTPEGLYL</sequence>
<name>A0ACC2W3E9_9TREE</name>
<gene>
    <name evidence="1" type="primary">RPT2</name>
    <name evidence="1" type="ORF">QFC20_004171</name>
</gene>
<reference evidence="1" key="1">
    <citation type="submission" date="2023-04" db="EMBL/GenBank/DDBJ databases">
        <title>Draft Genome sequencing of Naganishia species isolated from polar environments using Oxford Nanopore Technology.</title>
        <authorList>
            <person name="Leo P."/>
            <person name="Venkateswaran K."/>
        </authorList>
    </citation>
    <scope>NUCLEOTIDE SEQUENCE</scope>
    <source>
        <strain evidence="1">MNA-CCFEE 5262</strain>
    </source>
</reference>